<dbReference type="AlphaFoldDB" id="A0A1X7T3I7"/>
<dbReference type="EnsemblMetazoa" id="Aqu2.1.09051_001">
    <property type="protein sequence ID" value="Aqu2.1.09051_001"/>
    <property type="gene ID" value="Aqu2.1.09051"/>
</dbReference>
<dbReference type="InParanoid" id="A0A1X7T3I7"/>
<evidence type="ECO:0000313" key="1">
    <source>
        <dbReference type="EnsemblMetazoa" id="Aqu2.1.09051_001"/>
    </source>
</evidence>
<protein>
    <submittedName>
        <fullName evidence="1">Uncharacterized protein</fullName>
    </submittedName>
</protein>
<accession>A0A1X7T3I7</accession>
<organism evidence="1">
    <name type="scientific">Amphimedon queenslandica</name>
    <name type="common">Sponge</name>
    <dbReference type="NCBI Taxonomy" id="400682"/>
    <lineage>
        <taxon>Eukaryota</taxon>
        <taxon>Metazoa</taxon>
        <taxon>Porifera</taxon>
        <taxon>Demospongiae</taxon>
        <taxon>Heteroscleromorpha</taxon>
        <taxon>Haplosclerida</taxon>
        <taxon>Niphatidae</taxon>
        <taxon>Amphimedon</taxon>
    </lineage>
</organism>
<proteinExistence type="predicted"/>
<sequence>STMAPRTFRKYIEIDHTHFAYLRNLRNKKK</sequence>
<reference evidence="1" key="1">
    <citation type="submission" date="2017-05" db="UniProtKB">
        <authorList>
            <consortium name="EnsemblMetazoa"/>
        </authorList>
    </citation>
    <scope>IDENTIFICATION</scope>
</reference>
<name>A0A1X7T3I7_AMPQE</name>